<reference evidence="2 3" key="1">
    <citation type="submission" date="2016-07" db="EMBL/GenBank/DDBJ databases">
        <authorList>
            <consortium name="Pathogen Informatics"/>
        </authorList>
    </citation>
    <scope>NUCLEOTIDE SEQUENCE [LARGE SCALE GENOMIC DNA]</scope>
</reference>
<dbReference type="AlphaFoldDB" id="A0A1G4GRN8"/>
<name>A0A1G4GRN8_PLAVI</name>
<feature type="transmembrane region" description="Helical" evidence="1">
    <location>
        <begin position="189"/>
        <end position="209"/>
    </location>
</feature>
<feature type="transmembrane region" description="Helical" evidence="1">
    <location>
        <begin position="6"/>
        <end position="25"/>
    </location>
</feature>
<keyword evidence="1" id="KW-0812">Transmembrane</keyword>
<feature type="transmembrane region" description="Helical" evidence="1">
    <location>
        <begin position="164"/>
        <end position="183"/>
    </location>
</feature>
<evidence type="ECO:0000313" key="2">
    <source>
        <dbReference type="EMBL" id="SCO65253.1"/>
    </source>
</evidence>
<dbReference type="VEuPathDB" id="PlasmoDB:PVW1_030008600"/>
<dbReference type="Proteomes" id="UP000196402">
    <property type="component" value="Chromosome 3"/>
</dbReference>
<gene>
    <name evidence="2" type="ORF">PVT01_030006300</name>
</gene>
<dbReference type="VEuPathDB" id="PlasmoDB:PVPAM_030006000"/>
<evidence type="ECO:0000256" key="1">
    <source>
        <dbReference type="SAM" id="Phobius"/>
    </source>
</evidence>
<dbReference type="VEuPathDB" id="PlasmoDB:PVP01_0301600"/>
<dbReference type="EMBL" id="LT615241">
    <property type="protein sequence ID" value="SCO65253.1"/>
    <property type="molecule type" value="Genomic_DNA"/>
</dbReference>
<evidence type="ECO:0000313" key="3">
    <source>
        <dbReference type="Proteomes" id="UP000196402"/>
    </source>
</evidence>
<sequence length="247" mass="28274">MDKNYSLPIFTKVVMFVILLFICHYRNNLPTASVSLCEKQSNDGILSLKKSRLLSKEEEIMETIAELLGDAKNYYGQIKELGNKKVQEFKSKIDNAMGNKPSKKKELKNGEINIFDNSEKTNIFKKTDYYFEKKIFKAFNCLENSIINKNTDIKKFSIILFKKVGLLFIVPFLVLFVSGLFCIEKGASTTVFGNIFAVISILMGLYIFIKLLKYRILFDGKEKCGLNDYISISKKIGNETFSYLLSS</sequence>
<protein>
    <recommendedName>
        <fullName evidence="4">Pv-fam-b protein</fullName>
    </recommendedName>
</protein>
<dbReference type="InterPro" id="IPR022139">
    <property type="entry name" value="Fam-L/Fam-M-like_plasmodium"/>
</dbReference>
<keyword evidence="1" id="KW-1133">Transmembrane helix</keyword>
<accession>A0A1G4GRN8</accession>
<evidence type="ECO:0008006" key="4">
    <source>
        <dbReference type="Google" id="ProtNLM"/>
    </source>
</evidence>
<organism evidence="2 3">
    <name type="scientific">Plasmodium vivax</name>
    <name type="common">malaria parasite P. vivax</name>
    <dbReference type="NCBI Taxonomy" id="5855"/>
    <lineage>
        <taxon>Eukaryota</taxon>
        <taxon>Sar</taxon>
        <taxon>Alveolata</taxon>
        <taxon>Apicomplexa</taxon>
        <taxon>Aconoidasida</taxon>
        <taxon>Haemosporida</taxon>
        <taxon>Plasmodiidae</taxon>
        <taxon>Plasmodium</taxon>
        <taxon>Plasmodium (Plasmodium)</taxon>
    </lineage>
</organism>
<keyword evidence="1" id="KW-0472">Membrane</keyword>
<dbReference type="Pfam" id="PF12420">
    <property type="entry name" value="DUF3671"/>
    <property type="match status" value="1"/>
</dbReference>
<proteinExistence type="predicted"/>